<proteinExistence type="predicted"/>
<dbReference type="EMBL" id="JNBR01001663">
    <property type="protein sequence ID" value="OQR85529.1"/>
    <property type="molecule type" value="Genomic_DNA"/>
</dbReference>
<sequence length="231" mass="24689">MDCMTLLPAPLADAMRLDAPFADDDCCIIGGSTPLDFAYDGAAAAHAELVARASTIDARCNPTAAVRPGGEATRKNLCISVDDVESDECSTPETNDDRQHPSSMALGDESGADADVCKRKSMEESANEDMSGYVSLAACEEAFHVSKRPKIESVDYSFAFPTEMTSHVQLTAVHNDRARFFFTPYGATSSTSNHLAVQFPFVASGTFEMVGSHHVVAEKTRSTPATPRLVA</sequence>
<accession>A0A1V9YII3</accession>
<reference evidence="2 3" key="1">
    <citation type="journal article" date="2014" name="Genome Biol. Evol.">
        <title>The secreted proteins of Achlya hypogyna and Thraustotheca clavata identify the ancestral oomycete secretome and reveal gene acquisitions by horizontal gene transfer.</title>
        <authorList>
            <person name="Misner I."/>
            <person name="Blouin N."/>
            <person name="Leonard G."/>
            <person name="Richards T.A."/>
            <person name="Lane C.E."/>
        </authorList>
    </citation>
    <scope>NUCLEOTIDE SEQUENCE [LARGE SCALE GENOMIC DNA]</scope>
    <source>
        <strain evidence="2 3">ATCC 48635</strain>
    </source>
</reference>
<evidence type="ECO:0000313" key="3">
    <source>
        <dbReference type="Proteomes" id="UP000243579"/>
    </source>
</evidence>
<dbReference type="Proteomes" id="UP000243579">
    <property type="component" value="Unassembled WGS sequence"/>
</dbReference>
<comment type="caution">
    <text evidence="2">The sequence shown here is derived from an EMBL/GenBank/DDBJ whole genome shotgun (WGS) entry which is preliminary data.</text>
</comment>
<organism evidence="2 3">
    <name type="scientific">Achlya hypogyna</name>
    <name type="common">Oomycete</name>
    <name type="synonym">Protoachlya hypogyna</name>
    <dbReference type="NCBI Taxonomy" id="1202772"/>
    <lineage>
        <taxon>Eukaryota</taxon>
        <taxon>Sar</taxon>
        <taxon>Stramenopiles</taxon>
        <taxon>Oomycota</taxon>
        <taxon>Saprolegniomycetes</taxon>
        <taxon>Saprolegniales</taxon>
        <taxon>Achlyaceae</taxon>
        <taxon>Achlya</taxon>
    </lineage>
</organism>
<name>A0A1V9YII3_ACHHY</name>
<dbReference type="AlphaFoldDB" id="A0A1V9YII3"/>
<dbReference type="OrthoDB" id="72005at2759"/>
<gene>
    <name evidence="2" type="ORF">ACHHYP_11724</name>
</gene>
<keyword evidence="3" id="KW-1185">Reference proteome</keyword>
<evidence type="ECO:0000256" key="1">
    <source>
        <dbReference type="SAM" id="MobiDB-lite"/>
    </source>
</evidence>
<feature type="region of interest" description="Disordered" evidence="1">
    <location>
        <begin position="86"/>
        <end position="113"/>
    </location>
</feature>
<evidence type="ECO:0000313" key="2">
    <source>
        <dbReference type="EMBL" id="OQR85529.1"/>
    </source>
</evidence>
<protein>
    <submittedName>
        <fullName evidence="2">Uncharacterized protein</fullName>
    </submittedName>
</protein>